<sequence length="37" mass="4188">MIVQPLVSDAIVKFNESHTYCSRLVQVDAPRESLGQR</sequence>
<proteinExistence type="predicted"/>
<evidence type="ECO:0000313" key="1">
    <source>
        <dbReference type="EMBL" id="JAE17658.1"/>
    </source>
</evidence>
<reference evidence="1" key="2">
    <citation type="journal article" date="2015" name="Data Brief">
        <title>Shoot transcriptome of the giant reed, Arundo donax.</title>
        <authorList>
            <person name="Barrero R.A."/>
            <person name="Guerrero F.D."/>
            <person name="Moolhuijzen P."/>
            <person name="Goolsby J.A."/>
            <person name="Tidwell J."/>
            <person name="Bellgard S.E."/>
            <person name="Bellgard M.I."/>
        </authorList>
    </citation>
    <scope>NUCLEOTIDE SEQUENCE</scope>
    <source>
        <tissue evidence="1">Shoot tissue taken approximately 20 cm above the soil surface</tissue>
    </source>
</reference>
<dbReference type="AlphaFoldDB" id="A0A0A9GAH4"/>
<reference evidence="1" key="1">
    <citation type="submission" date="2014-09" db="EMBL/GenBank/DDBJ databases">
        <authorList>
            <person name="Magalhaes I.L.F."/>
            <person name="Oliveira U."/>
            <person name="Santos F.R."/>
            <person name="Vidigal T.H.D.A."/>
            <person name="Brescovit A.D."/>
            <person name="Santos A.J."/>
        </authorList>
    </citation>
    <scope>NUCLEOTIDE SEQUENCE</scope>
    <source>
        <tissue evidence="1">Shoot tissue taken approximately 20 cm above the soil surface</tissue>
    </source>
</reference>
<accession>A0A0A9GAH4</accession>
<organism evidence="1">
    <name type="scientific">Arundo donax</name>
    <name type="common">Giant reed</name>
    <name type="synonym">Donax arundinaceus</name>
    <dbReference type="NCBI Taxonomy" id="35708"/>
    <lineage>
        <taxon>Eukaryota</taxon>
        <taxon>Viridiplantae</taxon>
        <taxon>Streptophyta</taxon>
        <taxon>Embryophyta</taxon>
        <taxon>Tracheophyta</taxon>
        <taxon>Spermatophyta</taxon>
        <taxon>Magnoliopsida</taxon>
        <taxon>Liliopsida</taxon>
        <taxon>Poales</taxon>
        <taxon>Poaceae</taxon>
        <taxon>PACMAD clade</taxon>
        <taxon>Arundinoideae</taxon>
        <taxon>Arundineae</taxon>
        <taxon>Arundo</taxon>
    </lineage>
</organism>
<name>A0A0A9GAH4_ARUDO</name>
<dbReference type="EMBL" id="GBRH01180238">
    <property type="protein sequence ID" value="JAE17658.1"/>
    <property type="molecule type" value="Transcribed_RNA"/>
</dbReference>
<protein>
    <submittedName>
        <fullName evidence="1">Uncharacterized protein</fullName>
    </submittedName>
</protein>